<dbReference type="NCBIfam" id="TIGR02595">
    <property type="entry name" value="PEP_CTERM"/>
    <property type="match status" value="1"/>
</dbReference>
<evidence type="ECO:0000313" key="3">
    <source>
        <dbReference type="EMBL" id="RSL18049.1"/>
    </source>
</evidence>
<proteinExistence type="predicted"/>
<dbReference type="RefSeq" id="WP_185827230.1">
    <property type="nucleotide sequence ID" value="NZ_RSDW01000001.1"/>
</dbReference>
<dbReference type="InterPro" id="IPR013424">
    <property type="entry name" value="Ice-binding_C"/>
</dbReference>
<keyword evidence="1" id="KW-0732">Signal</keyword>
<organism evidence="3 4">
    <name type="scientific">Edaphobacter aggregans</name>
    <dbReference type="NCBI Taxonomy" id="570835"/>
    <lineage>
        <taxon>Bacteria</taxon>
        <taxon>Pseudomonadati</taxon>
        <taxon>Acidobacteriota</taxon>
        <taxon>Terriglobia</taxon>
        <taxon>Terriglobales</taxon>
        <taxon>Acidobacteriaceae</taxon>
        <taxon>Edaphobacter</taxon>
    </lineage>
</organism>
<sequence>MAAQAPSRWILLALLGLAGTLTTQTAMADSFTFAFSGGGISASGIITVSPTATPGTDTITGISGFFSDTNASANFSGAITGLEFAPPPSSPPPFPAPAFTASGFSYDNLFYTDGNSPLVCPPETPGGPPGYPFAGGFLDIYGVAFDVAGGYTVDLWSNGVVPEAGLTYEVSDAFGTTLLEPDNEGQAVPVSLSTSPIPEPGSLLLMGTGLFGLVDVLRRRSKHSLGFDA</sequence>
<protein>
    <submittedName>
        <fullName evidence="3">Putative secreted protein with PEP-CTERM sorting signal</fullName>
    </submittedName>
</protein>
<dbReference type="AlphaFoldDB" id="A0A428MMD9"/>
<name>A0A428MMD9_9BACT</name>
<accession>A0A428MMD9</accession>
<evidence type="ECO:0000259" key="2">
    <source>
        <dbReference type="Pfam" id="PF07589"/>
    </source>
</evidence>
<dbReference type="EMBL" id="RSDW01000001">
    <property type="protein sequence ID" value="RSL18049.1"/>
    <property type="molecule type" value="Genomic_DNA"/>
</dbReference>
<evidence type="ECO:0000313" key="4">
    <source>
        <dbReference type="Proteomes" id="UP000269669"/>
    </source>
</evidence>
<comment type="caution">
    <text evidence="3">The sequence shown here is derived from an EMBL/GenBank/DDBJ whole genome shotgun (WGS) entry which is preliminary data.</text>
</comment>
<dbReference type="Proteomes" id="UP000269669">
    <property type="component" value="Unassembled WGS sequence"/>
</dbReference>
<keyword evidence="4" id="KW-1185">Reference proteome</keyword>
<feature type="chain" id="PRO_5019129147" evidence="1">
    <location>
        <begin position="29"/>
        <end position="229"/>
    </location>
</feature>
<feature type="signal peptide" evidence="1">
    <location>
        <begin position="1"/>
        <end position="28"/>
    </location>
</feature>
<reference evidence="3 4" key="1">
    <citation type="submission" date="2018-12" db="EMBL/GenBank/DDBJ databases">
        <title>Sequencing of bacterial isolates from soil warming experiment in Harvard Forest, Massachusetts, USA.</title>
        <authorList>
            <person name="Deangelis K."/>
        </authorList>
    </citation>
    <scope>NUCLEOTIDE SEQUENCE [LARGE SCALE GENOMIC DNA]</scope>
    <source>
        <strain evidence="3 4">EB153</strain>
    </source>
</reference>
<feature type="domain" description="Ice-binding protein C-terminal" evidence="2">
    <location>
        <begin position="196"/>
        <end position="220"/>
    </location>
</feature>
<evidence type="ECO:0000256" key="1">
    <source>
        <dbReference type="SAM" id="SignalP"/>
    </source>
</evidence>
<gene>
    <name evidence="3" type="ORF">EDE15_3605</name>
</gene>
<dbReference type="Pfam" id="PF07589">
    <property type="entry name" value="PEP-CTERM"/>
    <property type="match status" value="1"/>
</dbReference>